<organism evidence="1 2">
    <name type="scientific">Plasmodium inui San Antonio 1</name>
    <dbReference type="NCBI Taxonomy" id="1237626"/>
    <lineage>
        <taxon>Eukaryota</taxon>
        <taxon>Sar</taxon>
        <taxon>Alveolata</taxon>
        <taxon>Apicomplexa</taxon>
        <taxon>Aconoidasida</taxon>
        <taxon>Haemosporida</taxon>
        <taxon>Plasmodiidae</taxon>
        <taxon>Plasmodium</taxon>
        <taxon>Plasmodium (Plasmodium)</taxon>
    </lineage>
</organism>
<gene>
    <name evidence="1" type="ORF">C922_05409</name>
</gene>
<protein>
    <submittedName>
        <fullName evidence="1">Uncharacterized protein</fullName>
    </submittedName>
</protein>
<keyword evidence="2" id="KW-1185">Reference proteome</keyword>
<evidence type="ECO:0000313" key="2">
    <source>
        <dbReference type="Proteomes" id="UP000030640"/>
    </source>
</evidence>
<dbReference type="VEuPathDB" id="PlasmoDB:C922_05409"/>
<accession>W7AFZ1</accession>
<dbReference type="RefSeq" id="XP_008819202.1">
    <property type="nucleotide sequence ID" value="XM_008820980.1"/>
</dbReference>
<reference evidence="1 2" key="1">
    <citation type="submission" date="2013-02" db="EMBL/GenBank/DDBJ databases">
        <title>The Genome Sequence of Plasmodium inui San Antonio 1.</title>
        <authorList>
            <consortium name="The Broad Institute Genome Sequencing Platform"/>
            <consortium name="The Broad Institute Genome Sequencing Center for Infectious Disease"/>
            <person name="Neafsey D."/>
            <person name="Cheeseman I."/>
            <person name="Volkman S."/>
            <person name="Adams J."/>
            <person name="Walker B."/>
            <person name="Young S.K."/>
            <person name="Zeng Q."/>
            <person name="Gargeya S."/>
            <person name="Fitzgerald M."/>
            <person name="Haas B."/>
            <person name="Abouelleil A."/>
            <person name="Alvarado L."/>
            <person name="Arachchi H.M."/>
            <person name="Berlin A.M."/>
            <person name="Chapman S.B."/>
            <person name="Dewar J."/>
            <person name="Goldberg J."/>
            <person name="Griggs A."/>
            <person name="Gujja S."/>
            <person name="Hansen M."/>
            <person name="Howarth C."/>
            <person name="Imamovic A."/>
            <person name="Larimer J."/>
            <person name="McCowan C."/>
            <person name="Murphy C."/>
            <person name="Neiman D."/>
            <person name="Pearson M."/>
            <person name="Priest M."/>
            <person name="Roberts A."/>
            <person name="Saif S."/>
            <person name="Shea T."/>
            <person name="Sisk P."/>
            <person name="Sykes S."/>
            <person name="Wortman J."/>
            <person name="Nusbaum C."/>
            <person name="Birren B."/>
        </authorList>
    </citation>
    <scope>NUCLEOTIDE SEQUENCE [LARGE SCALE GENOMIC DNA]</scope>
    <source>
        <strain evidence="1 2">San Antonio 1</strain>
    </source>
</reference>
<dbReference type="GeneID" id="20040683"/>
<sequence>MNILHFQHMDFLRGGSIILRPRRNDAMIADGRIIFSSLRDNETYVMCYVLIPVCNSVNHCSDMVEKESRNRKICLRGILHDGHQDTIHFLMKMCYYYKARDGYFLIRNVCVIKKDNALVKDENNYGVHEYG</sequence>
<dbReference type="AlphaFoldDB" id="W7AFZ1"/>
<dbReference type="Proteomes" id="UP000030640">
    <property type="component" value="Unassembled WGS sequence"/>
</dbReference>
<name>W7AFZ1_9APIC</name>
<proteinExistence type="predicted"/>
<dbReference type="EMBL" id="KI965527">
    <property type="protein sequence ID" value="EUD64211.1"/>
    <property type="molecule type" value="Genomic_DNA"/>
</dbReference>
<evidence type="ECO:0000313" key="1">
    <source>
        <dbReference type="EMBL" id="EUD64211.1"/>
    </source>
</evidence>